<dbReference type="InterPro" id="IPR003329">
    <property type="entry name" value="Cytidylyl_trans"/>
</dbReference>
<proteinExistence type="predicted"/>
<feature type="chain" id="PRO_5009326337" description="N-acylneuraminate cytidylyltransferase" evidence="1">
    <location>
        <begin position="25"/>
        <end position="240"/>
    </location>
</feature>
<reference evidence="2" key="1">
    <citation type="submission" date="2020-05" db="UniProtKB">
        <authorList>
            <consortium name="EnsemblMetazoa"/>
        </authorList>
    </citation>
    <scope>IDENTIFICATION</scope>
    <source>
        <strain evidence="2">USDA</strain>
    </source>
</reference>
<dbReference type="AlphaFoldDB" id="A0A1I8P8D6"/>
<dbReference type="VEuPathDB" id="VectorBase:SCAU005741"/>
<dbReference type="Pfam" id="PF02348">
    <property type="entry name" value="CTP_transf_3"/>
    <property type="match status" value="1"/>
</dbReference>
<dbReference type="KEGG" id="scac:106080898"/>
<dbReference type="InterPro" id="IPR029044">
    <property type="entry name" value="Nucleotide-diphossugar_trans"/>
</dbReference>
<evidence type="ECO:0000256" key="1">
    <source>
        <dbReference type="SAM" id="SignalP"/>
    </source>
</evidence>
<organism evidence="2 3">
    <name type="scientific">Stomoxys calcitrans</name>
    <name type="common">Stable fly</name>
    <name type="synonym">Conops calcitrans</name>
    <dbReference type="NCBI Taxonomy" id="35570"/>
    <lineage>
        <taxon>Eukaryota</taxon>
        <taxon>Metazoa</taxon>
        <taxon>Ecdysozoa</taxon>
        <taxon>Arthropoda</taxon>
        <taxon>Hexapoda</taxon>
        <taxon>Insecta</taxon>
        <taxon>Pterygota</taxon>
        <taxon>Neoptera</taxon>
        <taxon>Endopterygota</taxon>
        <taxon>Diptera</taxon>
        <taxon>Brachycera</taxon>
        <taxon>Muscomorpha</taxon>
        <taxon>Muscoidea</taxon>
        <taxon>Muscidae</taxon>
        <taxon>Stomoxys</taxon>
    </lineage>
</organism>
<dbReference type="Gene3D" id="3.90.550.10">
    <property type="entry name" value="Spore Coat Polysaccharide Biosynthesis Protein SpsA, Chain A"/>
    <property type="match status" value="1"/>
</dbReference>
<evidence type="ECO:0008006" key="4">
    <source>
        <dbReference type="Google" id="ProtNLM"/>
    </source>
</evidence>
<dbReference type="STRING" id="35570.A0A1I8P8D6"/>
<dbReference type="EnsemblMetazoa" id="SCAU005741-RA">
    <property type="protein sequence ID" value="SCAU005741-PA"/>
    <property type="gene ID" value="SCAU005741"/>
</dbReference>
<dbReference type="PANTHER" id="PTHR21485:SF3">
    <property type="entry name" value="N-ACYLNEURAMINATE CYTIDYLYLTRANSFERASE"/>
    <property type="match status" value="1"/>
</dbReference>
<protein>
    <recommendedName>
        <fullName evidence="4">N-acylneuraminate cytidylyltransferase</fullName>
    </recommendedName>
</protein>
<dbReference type="CDD" id="cd02513">
    <property type="entry name" value="CMP-NeuAc_Synthase"/>
    <property type="match status" value="1"/>
</dbReference>
<dbReference type="InterPro" id="IPR050793">
    <property type="entry name" value="CMP-NeuNAc_synthase"/>
</dbReference>
<evidence type="ECO:0000313" key="3">
    <source>
        <dbReference type="Proteomes" id="UP000095300"/>
    </source>
</evidence>
<dbReference type="Proteomes" id="UP000095300">
    <property type="component" value="Unassembled WGS sequence"/>
</dbReference>
<evidence type="ECO:0000313" key="2">
    <source>
        <dbReference type="EnsemblMetazoa" id="SCAU005741-PA"/>
    </source>
</evidence>
<gene>
    <name evidence="2" type="primary">106080898</name>
</gene>
<dbReference type="OrthoDB" id="10262032at2759"/>
<accession>A0A1I8P8D6</accession>
<sequence>MNTPPLKMFVTLFIWLSIYECCSIYDTHAIILARGGSKGIRNKNLLPFNGTTLLGHIIQIVKETKKFSAIWISTDSENIEREAIKHGALVYKRMPYFAQDSSTSVEAIKEFLYKNKFVKKFALFQCTSVFLKPSYIEEAVKKFRIHPCVFAVKRSHKLRWKELNHQMLTPLNFNPKRRPRRQDWRGELEETGMFYFSNRNLIYQNLLQNDWCAVVEIETRDSIEIDSLIDYQIAQCIMKN</sequence>
<dbReference type="GO" id="GO:0008781">
    <property type="term" value="F:N-acylneuraminate cytidylyltransferase activity"/>
    <property type="evidence" value="ECO:0007669"/>
    <property type="project" value="TreeGrafter"/>
</dbReference>
<name>A0A1I8P8D6_STOCA</name>
<keyword evidence="3" id="KW-1185">Reference proteome</keyword>
<dbReference type="SUPFAM" id="SSF53448">
    <property type="entry name" value="Nucleotide-diphospho-sugar transferases"/>
    <property type="match status" value="1"/>
</dbReference>
<keyword evidence="1" id="KW-0732">Signal</keyword>
<dbReference type="PANTHER" id="PTHR21485">
    <property type="entry name" value="HAD SUPERFAMILY MEMBERS CMAS AND KDSC"/>
    <property type="match status" value="1"/>
</dbReference>
<feature type="signal peptide" evidence="1">
    <location>
        <begin position="1"/>
        <end position="24"/>
    </location>
</feature>